<evidence type="ECO:0000313" key="2">
    <source>
        <dbReference type="EMBL" id="NIH53482.1"/>
    </source>
</evidence>
<keyword evidence="1" id="KW-1133">Transmembrane helix</keyword>
<comment type="caution">
    <text evidence="2">The sequence shown here is derived from an EMBL/GenBank/DDBJ whole genome shotgun (WGS) entry which is preliminary data.</text>
</comment>
<accession>A0A7X5TUD7</accession>
<keyword evidence="1" id="KW-0812">Transmembrane</keyword>
<dbReference type="AlphaFoldDB" id="A0A7X5TUD7"/>
<protein>
    <recommendedName>
        <fullName evidence="4">DUF4307 domain-containing protein</fullName>
    </recommendedName>
</protein>
<gene>
    <name evidence="2" type="ORF">FHX76_001350</name>
</gene>
<sequence length="141" mass="15522">MAETEVVDNHLEERYGRAKTGRLDKRVLTALAGVFAVVLIAWVAWAGLNGDNGTLEFRNIGYSIDDEANVDITFDVTVVPNTPVACALQSLSESYGVVGYKVVVVEPSDQRTRQFTETLRTISEPTTGVVERCWTLENDQA</sequence>
<name>A0A7X5TUD7_9MICO</name>
<evidence type="ECO:0000256" key="1">
    <source>
        <dbReference type="SAM" id="Phobius"/>
    </source>
</evidence>
<dbReference type="InterPro" id="IPR025443">
    <property type="entry name" value="DUF4307"/>
</dbReference>
<proteinExistence type="predicted"/>
<evidence type="ECO:0000313" key="3">
    <source>
        <dbReference type="Proteomes" id="UP000541033"/>
    </source>
</evidence>
<keyword evidence="1" id="KW-0472">Membrane</keyword>
<dbReference type="Proteomes" id="UP000541033">
    <property type="component" value="Unassembled WGS sequence"/>
</dbReference>
<dbReference type="Pfam" id="PF14155">
    <property type="entry name" value="DUF4307"/>
    <property type="match status" value="1"/>
</dbReference>
<evidence type="ECO:0008006" key="4">
    <source>
        <dbReference type="Google" id="ProtNLM"/>
    </source>
</evidence>
<dbReference type="EMBL" id="JAAMOX010000001">
    <property type="protein sequence ID" value="NIH53482.1"/>
    <property type="molecule type" value="Genomic_DNA"/>
</dbReference>
<keyword evidence="3" id="KW-1185">Reference proteome</keyword>
<reference evidence="2 3" key="1">
    <citation type="submission" date="2020-02" db="EMBL/GenBank/DDBJ databases">
        <title>Sequencing the genomes of 1000 actinobacteria strains.</title>
        <authorList>
            <person name="Klenk H.-P."/>
        </authorList>
    </citation>
    <scope>NUCLEOTIDE SEQUENCE [LARGE SCALE GENOMIC DNA]</scope>
    <source>
        <strain evidence="2 3">DSM 27960</strain>
    </source>
</reference>
<organism evidence="2 3">
    <name type="scientific">Lysinibacter cavernae</name>
    <dbReference type="NCBI Taxonomy" id="1640652"/>
    <lineage>
        <taxon>Bacteria</taxon>
        <taxon>Bacillati</taxon>
        <taxon>Actinomycetota</taxon>
        <taxon>Actinomycetes</taxon>
        <taxon>Micrococcales</taxon>
        <taxon>Microbacteriaceae</taxon>
        <taxon>Lysinibacter</taxon>
    </lineage>
</organism>
<dbReference type="RefSeq" id="WP_167149122.1">
    <property type="nucleotide sequence ID" value="NZ_JAAMOX010000001.1"/>
</dbReference>
<feature type="transmembrane region" description="Helical" evidence="1">
    <location>
        <begin position="27"/>
        <end position="48"/>
    </location>
</feature>